<proteinExistence type="predicted"/>
<comment type="caution">
    <text evidence="1">The sequence shown here is derived from an EMBL/GenBank/DDBJ whole genome shotgun (WGS) entry which is preliminary data.</text>
</comment>
<evidence type="ECO:0000313" key="2">
    <source>
        <dbReference type="Proteomes" id="UP000295632"/>
    </source>
</evidence>
<name>A0A4R6UB46_9BACI</name>
<dbReference type="EMBL" id="SNYJ01000002">
    <property type="protein sequence ID" value="TDQ42149.1"/>
    <property type="molecule type" value="Genomic_DNA"/>
</dbReference>
<dbReference type="AlphaFoldDB" id="A0A4R6UB46"/>
<sequence length="44" mass="5224">MMFTRFLFLLVQLNNFDEGKPNHVVEVPPRISVQCHLQVQYTYA</sequence>
<protein>
    <submittedName>
        <fullName evidence="1">Uncharacterized protein</fullName>
    </submittedName>
</protein>
<organism evidence="1 2">
    <name type="scientific">Aureibacillus halotolerans</name>
    <dbReference type="NCBI Taxonomy" id="1508390"/>
    <lineage>
        <taxon>Bacteria</taxon>
        <taxon>Bacillati</taxon>
        <taxon>Bacillota</taxon>
        <taxon>Bacilli</taxon>
        <taxon>Bacillales</taxon>
        <taxon>Bacillaceae</taxon>
        <taxon>Aureibacillus</taxon>
    </lineage>
</organism>
<accession>A0A4R6UB46</accession>
<evidence type="ECO:0000313" key="1">
    <source>
        <dbReference type="EMBL" id="TDQ42149.1"/>
    </source>
</evidence>
<reference evidence="1 2" key="1">
    <citation type="submission" date="2019-03" db="EMBL/GenBank/DDBJ databases">
        <title>Genomic Encyclopedia of Type Strains, Phase IV (KMG-IV): sequencing the most valuable type-strain genomes for metagenomic binning, comparative biology and taxonomic classification.</title>
        <authorList>
            <person name="Goeker M."/>
        </authorList>
    </citation>
    <scope>NUCLEOTIDE SEQUENCE [LARGE SCALE GENOMIC DNA]</scope>
    <source>
        <strain evidence="1 2">DSM 28697</strain>
    </source>
</reference>
<dbReference type="Proteomes" id="UP000295632">
    <property type="component" value="Unassembled WGS sequence"/>
</dbReference>
<keyword evidence="2" id="KW-1185">Reference proteome</keyword>
<gene>
    <name evidence="1" type="ORF">EV213_102179</name>
</gene>